<dbReference type="EMBL" id="JACHDY010000001">
    <property type="protein sequence ID" value="MBB5316600.1"/>
    <property type="molecule type" value="Genomic_DNA"/>
</dbReference>
<evidence type="ECO:0000313" key="2">
    <source>
        <dbReference type="Proteomes" id="UP000568106"/>
    </source>
</evidence>
<accession>A0A7W8MRA6</accession>
<dbReference type="Pfam" id="PF22399">
    <property type="entry name" value="DUF6979"/>
    <property type="match status" value="1"/>
</dbReference>
<sequence>MANKYGEAALIAARMDTYGKSITPAARWEQATAKLYPTSPSAQRKGGPRFAFLSLCEAGLVKGIPAGQYAPSNKAKAYALRAVALLNAGTHKTVNALWAEVTDGEDIAHNSQMDVVLALWKNDLIVRNA</sequence>
<reference evidence="1" key="1">
    <citation type="submission" date="2020-08" db="EMBL/GenBank/DDBJ databases">
        <title>Genomic Encyclopedia of Type Strains, Phase IV (KMG-V): Genome sequencing to study the core and pangenomes of soil and plant-associated prokaryotes.</title>
        <authorList>
            <person name="Whitman W."/>
        </authorList>
    </citation>
    <scope>NUCLEOTIDE SEQUENCE [LARGE SCALE GENOMIC DNA]</scope>
    <source>
        <strain evidence="1">M8UP27</strain>
    </source>
</reference>
<dbReference type="AlphaFoldDB" id="A0A7W8MRA6"/>
<evidence type="ECO:0000313" key="1">
    <source>
        <dbReference type="EMBL" id="MBB5316600.1"/>
    </source>
</evidence>
<dbReference type="InterPro" id="IPR053917">
    <property type="entry name" value="DUF6979"/>
</dbReference>
<name>A0A7W8MRA6_9BACT</name>
<proteinExistence type="predicted"/>
<keyword evidence="2" id="KW-1185">Reference proteome</keyword>
<dbReference type="Proteomes" id="UP000568106">
    <property type="component" value="Unassembled WGS sequence"/>
</dbReference>
<gene>
    <name evidence="1" type="ORF">HDF09_001250</name>
</gene>
<protein>
    <submittedName>
        <fullName evidence="1">Uncharacterized protein</fullName>
    </submittedName>
</protein>
<organism evidence="1 2">
    <name type="scientific">Tunturiibacter empetritectus</name>
    <dbReference type="NCBI Taxonomy" id="3069691"/>
    <lineage>
        <taxon>Bacteria</taxon>
        <taxon>Pseudomonadati</taxon>
        <taxon>Acidobacteriota</taxon>
        <taxon>Terriglobia</taxon>
        <taxon>Terriglobales</taxon>
        <taxon>Acidobacteriaceae</taxon>
        <taxon>Tunturiibacter</taxon>
    </lineage>
</organism>
<comment type="caution">
    <text evidence="1">The sequence shown here is derived from an EMBL/GenBank/DDBJ whole genome shotgun (WGS) entry which is preliminary data.</text>
</comment>